<keyword evidence="4 5" id="KW-0411">Iron-sulfur</keyword>
<dbReference type="UniPathway" id="UPA00056">
    <property type="reaction ID" value="UER00097"/>
</dbReference>
<protein>
    <recommendedName>
        <fullName evidence="5">4-hydroxy-3-methylbut-2-enyl diphosphate reductase</fullName>
        <shortName evidence="5">HMBPP reductase</shortName>
        <ecNumber evidence="5">1.17.7.4</ecNumber>
    </recommendedName>
</protein>
<comment type="function">
    <text evidence="5">Catalyzes the conversion of 1-hydroxy-2-methyl-2-(E)-butenyl 4-diphosphate (HMBPP) into a mixture of isopentenyl diphosphate (IPP) and dimethylallyl diphosphate (DMAPP). Acts in the terminal step of the DOXP/MEP pathway for isoprenoid precursor biosynthesis.</text>
</comment>
<keyword evidence="5" id="KW-0414">Isoprene biosynthesis</keyword>
<comment type="caution">
    <text evidence="6">The sequence shown here is derived from an EMBL/GenBank/DDBJ whole genome shotgun (WGS) entry which is preliminary data.</text>
</comment>
<dbReference type="CDD" id="cd13944">
    <property type="entry name" value="lytB_ispH"/>
    <property type="match status" value="1"/>
</dbReference>
<dbReference type="Gene3D" id="3.40.50.11270">
    <property type="match status" value="1"/>
</dbReference>
<comment type="catalytic activity">
    <reaction evidence="5">
        <text>isopentenyl diphosphate + 2 oxidized [2Fe-2S]-[ferredoxin] + H2O = (2E)-4-hydroxy-3-methylbut-2-enyl diphosphate + 2 reduced [2Fe-2S]-[ferredoxin] + 2 H(+)</text>
        <dbReference type="Rhea" id="RHEA:24488"/>
        <dbReference type="Rhea" id="RHEA-COMP:10000"/>
        <dbReference type="Rhea" id="RHEA-COMP:10001"/>
        <dbReference type="ChEBI" id="CHEBI:15377"/>
        <dbReference type="ChEBI" id="CHEBI:15378"/>
        <dbReference type="ChEBI" id="CHEBI:33737"/>
        <dbReference type="ChEBI" id="CHEBI:33738"/>
        <dbReference type="ChEBI" id="CHEBI:128753"/>
        <dbReference type="ChEBI" id="CHEBI:128769"/>
        <dbReference type="EC" id="1.17.7.4"/>
    </reaction>
</comment>
<feature type="binding site" evidence="5">
    <location>
        <position position="74"/>
    </location>
    <ligand>
        <name>dimethylallyl diphosphate</name>
        <dbReference type="ChEBI" id="CHEBI:57623"/>
    </ligand>
</feature>
<evidence type="ECO:0000313" key="7">
    <source>
        <dbReference type="Proteomes" id="UP000278085"/>
    </source>
</evidence>
<dbReference type="Pfam" id="PF02401">
    <property type="entry name" value="LYTB"/>
    <property type="match status" value="1"/>
</dbReference>
<dbReference type="GO" id="GO:0051539">
    <property type="term" value="F:4 iron, 4 sulfur cluster binding"/>
    <property type="evidence" value="ECO:0007669"/>
    <property type="project" value="UniProtKB-UniRule"/>
</dbReference>
<gene>
    <name evidence="5" type="primary">ispH</name>
    <name evidence="6" type="ORF">EJB06_28285</name>
</gene>
<dbReference type="PANTHER" id="PTHR30426:SF0">
    <property type="entry name" value="4-HYDROXY-3-METHYLBUT-2-ENYL DIPHOSPHATE REDUCTASE"/>
    <property type="match status" value="1"/>
</dbReference>
<dbReference type="EC" id="1.17.7.4" evidence="5"/>
<dbReference type="GO" id="GO:0046872">
    <property type="term" value="F:metal ion binding"/>
    <property type="evidence" value="ECO:0007669"/>
    <property type="project" value="UniProtKB-KW"/>
</dbReference>
<feature type="binding site" evidence="5">
    <location>
        <position position="41"/>
    </location>
    <ligand>
        <name>(2E)-4-hydroxy-3-methylbut-2-enyl diphosphate</name>
        <dbReference type="ChEBI" id="CHEBI:128753"/>
    </ligand>
</feature>
<keyword evidence="3 5" id="KW-0408">Iron</keyword>
<keyword evidence="7" id="KW-1185">Reference proteome</keyword>
<name>A0A430HDL6_9BURK</name>
<keyword evidence="5 6" id="KW-0560">Oxidoreductase</keyword>
<feature type="binding site" evidence="5">
    <location>
        <position position="124"/>
    </location>
    <ligand>
        <name>(2E)-4-hydroxy-3-methylbut-2-enyl diphosphate</name>
        <dbReference type="ChEBI" id="CHEBI:128753"/>
    </ligand>
</feature>
<dbReference type="NCBIfam" id="NF002190">
    <property type="entry name" value="PRK01045.1-4"/>
    <property type="match status" value="1"/>
</dbReference>
<feature type="binding site" evidence="5">
    <location>
        <position position="168"/>
    </location>
    <ligand>
        <name>(2E)-4-hydroxy-3-methylbut-2-enyl diphosphate</name>
        <dbReference type="ChEBI" id="CHEBI:128753"/>
    </ligand>
</feature>
<feature type="binding site" evidence="5">
    <location>
        <position position="124"/>
    </location>
    <ligand>
        <name>dimethylallyl diphosphate</name>
        <dbReference type="ChEBI" id="CHEBI:57623"/>
    </ligand>
</feature>
<feature type="binding site" evidence="5">
    <location>
        <position position="96"/>
    </location>
    <ligand>
        <name>[4Fe-4S] cluster</name>
        <dbReference type="ChEBI" id="CHEBI:49883"/>
    </ligand>
</feature>
<keyword evidence="2 5" id="KW-0479">Metal-binding</keyword>
<comment type="pathway">
    <text evidence="5">Isoprenoid biosynthesis; dimethylallyl diphosphate biosynthesis; dimethylallyl diphosphate from (2E)-4-hydroxy-3-methylbutenyl diphosphate: step 1/1.</text>
</comment>
<keyword evidence="1 5" id="KW-0004">4Fe-4S</keyword>
<comment type="catalytic activity">
    <reaction evidence="5">
        <text>dimethylallyl diphosphate + 2 oxidized [2Fe-2S]-[ferredoxin] + H2O = (2E)-4-hydroxy-3-methylbut-2-enyl diphosphate + 2 reduced [2Fe-2S]-[ferredoxin] + 2 H(+)</text>
        <dbReference type="Rhea" id="RHEA:24825"/>
        <dbReference type="Rhea" id="RHEA-COMP:10000"/>
        <dbReference type="Rhea" id="RHEA-COMP:10001"/>
        <dbReference type="ChEBI" id="CHEBI:15377"/>
        <dbReference type="ChEBI" id="CHEBI:15378"/>
        <dbReference type="ChEBI" id="CHEBI:33737"/>
        <dbReference type="ChEBI" id="CHEBI:33738"/>
        <dbReference type="ChEBI" id="CHEBI:57623"/>
        <dbReference type="ChEBI" id="CHEBI:128753"/>
        <dbReference type="EC" id="1.17.7.4"/>
    </reaction>
</comment>
<feature type="binding site" evidence="5">
    <location>
        <position position="270"/>
    </location>
    <ligand>
        <name>isopentenyl diphosphate</name>
        <dbReference type="ChEBI" id="CHEBI:128769"/>
    </ligand>
</feature>
<evidence type="ECO:0000256" key="4">
    <source>
        <dbReference type="ARBA" id="ARBA00023014"/>
    </source>
</evidence>
<evidence type="ECO:0000313" key="6">
    <source>
        <dbReference type="EMBL" id="RSZ55614.1"/>
    </source>
</evidence>
<feature type="binding site" evidence="5">
    <location>
        <position position="228"/>
    </location>
    <ligand>
        <name>isopentenyl diphosphate</name>
        <dbReference type="ChEBI" id="CHEBI:128769"/>
    </ligand>
</feature>
<feature type="binding site" evidence="5">
    <location>
        <position position="124"/>
    </location>
    <ligand>
        <name>isopentenyl diphosphate</name>
        <dbReference type="ChEBI" id="CHEBI:128769"/>
    </ligand>
</feature>
<organism evidence="6 7">
    <name type="scientific">Massilia atriviolacea</name>
    <dbReference type="NCBI Taxonomy" id="2495579"/>
    <lineage>
        <taxon>Bacteria</taxon>
        <taxon>Pseudomonadati</taxon>
        <taxon>Pseudomonadota</taxon>
        <taxon>Betaproteobacteria</taxon>
        <taxon>Burkholderiales</taxon>
        <taxon>Oxalobacteraceae</taxon>
        <taxon>Telluria group</taxon>
        <taxon>Massilia</taxon>
    </lineage>
</organism>
<feature type="binding site" evidence="5">
    <location>
        <position position="226"/>
    </location>
    <ligand>
        <name>(2E)-4-hydroxy-3-methylbut-2-enyl diphosphate</name>
        <dbReference type="ChEBI" id="CHEBI:128753"/>
    </ligand>
</feature>
<dbReference type="OrthoDB" id="9804068at2"/>
<evidence type="ECO:0000256" key="1">
    <source>
        <dbReference type="ARBA" id="ARBA00022485"/>
    </source>
</evidence>
<dbReference type="GO" id="GO:0016114">
    <property type="term" value="P:terpenoid biosynthetic process"/>
    <property type="evidence" value="ECO:0007669"/>
    <property type="project" value="UniProtKB-UniRule"/>
</dbReference>
<dbReference type="NCBIfam" id="TIGR00216">
    <property type="entry name" value="ispH_lytB"/>
    <property type="match status" value="1"/>
</dbReference>
<feature type="binding site" evidence="5">
    <location>
        <position position="41"/>
    </location>
    <ligand>
        <name>isopentenyl diphosphate</name>
        <dbReference type="ChEBI" id="CHEBI:128769"/>
    </ligand>
</feature>
<dbReference type="HAMAP" id="MF_00191">
    <property type="entry name" value="IspH"/>
    <property type="match status" value="1"/>
</dbReference>
<feature type="active site" description="Proton donor" evidence="5">
    <location>
        <position position="126"/>
    </location>
</feature>
<comment type="caution">
    <text evidence="5">Lacks conserved residue(s) required for the propagation of feature annotation.</text>
</comment>
<proteinExistence type="inferred from homology"/>
<comment type="similarity">
    <text evidence="5">Belongs to the IspH family.</text>
</comment>
<evidence type="ECO:0000256" key="2">
    <source>
        <dbReference type="ARBA" id="ARBA00022723"/>
    </source>
</evidence>
<comment type="pathway">
    <text evidence="5">Isoprenoid biosynthesis; isopentenyl diphosphate biosynthesis via DXP pathway; isopentenyl diphosphate from 1-deoxy-D-xylulose 5-phosphate: step 6/6.</text>
</comment>
<feature type="binding site" evidence="5">
    <location>
        <position position="228"/>
    </location>
    <ligand>
        <name>dimethylallyl diphosphate</name>
        <dbReference type="ChEBI" id="CHEBI:57623"/>
    </ligand>
</feature>
<dbReference type="GO" id="GO:0019288">
    <property type="term" value="P:isopentenyl diphosphate biosynthetic process, methylerythritol 4-phosphate pathway"/>
    <property type="evidence" value="ECO:0007669"/>
    <property type="project" value="UniProtKB-UniRule"/>
</dbReference>
<evidence type="ECO:0000256" key="5">
    <source>
        <dbReference type="HAMAP-Rule" id="MF_00191"/>
    </source>
</evidence>
<feature type="binding site" evidence="5">
    <location>
        <position position="270"/>
    </location>
    <ligand>
        <name>(2E)-4-hydroxy-3-methylbut-2-enyl diphosphate</name>
        <dbReference type="ChEBI" id="CHEBI:128753"/>
    </ligand>
</feature>
<dbReference type="InterPro" id="IPR003451">
    <property type="entry name" value="LytB/IspH"/>
</dbReference>
<feature type="binding site" evidence="5">
    <location>
        <position position="226"/>
    </location>
    <ligand>
        <name>isopentenyl diphosphate</name>
        <dbReference type="ChEBI" id="CHEBI:128769"/>
    </ligand>
</feature>
<dbReference type="Gene3D" id="3.40.1010.20">
    <property type="entry name" value="4-hydroxy-3-methylbut-2-enyl diphosphate reductase, catalytic domain"/>
    <property type="match status" value="2"/>
</dbReference>
<reference evidence="6 7" key="1">
    <citation type="submission" date="2018-12" db="EMBL/GenBank/DDBJ databases">
        <authorList>
            <person name="Yang E."/>
        </authorList>
    </citation>
    <scope>NUCLEOTIDE SEQUENCE [LARGE SCALE GENOMIC DNA]</scope>
    <source>
        <strain evidence="6 7">SOD</strain>
    </source>
</reference>
<feature type="binding site" evidence="5">
    <location>
        <position position="226"/>
    </location>
    <ligand>
        <name>dimethylallyl diphosphate</name>
        <dbReference type="ChEBI" id="CHEBI:57623"/>
    </ligand>
</feature>
<dbReference type="Proteomes" id="UP000278085">
    <property type="component" value="Unassembled WGS sequence"/>
</dbReference>
<feature type="binding site" evidence="5">
    <location>
        <position position="228"/>
    </location>
    <ligand>
        <name>(2E)-4-hydroxy-3-methylbut-2-enyl diphosphate</name>
        <dbReference type="ChEBI" id="CHEBI:128753"/>
    </ligand>
</feature>
<feature type="binding site" evidence="5">
    <location>
        <position position="198"/>
    </location>
    <ligand>
        <name>[4Fe-4S] cluster</name>
        <dbReference type="ChEBI" id="CHEBI:49883"/>
    </ligand>
</feature>
<dbReference type="PANTHER" id="PTHR30426">
    <property type="entry name" value="4-HYDROXY-3-METHYLBUT-2-ENYL DIPHOSPHATE REDUCTASE"/>
    <property type="match status" value="1"/>
</dbReference>
<feature type="binding site" evidence="5">
    <location>
        <position position="270"/>
    </location>
    <ligand>
        <name>dimethylallyl diphosphate</name>
        <dbReference type="ChEBI" id="CHEBI:57623"/>
    </ligand>
</feature>
<dbReference type="GO" id="GO:0050992">
    <property type="term" value="P:dimethylallyl diphosphate biosynthetic process"/>
    <property type="evidence" value="ECO:0007669"/>
    <property type="project" value="UniProtKB-UniRule"/>
</dbReference>
<sequence length="325" mass="35057">MQIVLANPRGFCAGVERAIEIVERALDVFGAPVYVRHEIVHNRHVVAALRERGAVFVEELAQVPEHGIVVFSAHGIAPQVRAEADARRLRVFDATCPLVAKVHMEVGRHARDGREVILIGHAGHPEIVGTLGHYRGAAARAIHVVGTAGEAERLQVQDGTRLAYATQTTFSIDDVKPILQALQGRFPALIGPRKEDICYATQNRQSAIKELAASCDLILVIGSPASANSQRLREIAAQQNVGAYLLDHADQLQRDWFDGRHCVGITSGASTPEVLLEQVVARLVAWGAGPVVNRAGVQEHVVFALPRALAGAAPRVAEPEPEPEL</sequence>
<feature type="binding site" evidence="5">
    <location>
        <position position="74"/>
    </location>
    <ligand>
        <name>isopentenyl diphosphate</name>
        <dbReference type="ChEBI" id="CHEBI:128769"/>
    </ligand>
</feature>
<dbReference type="UniPathway" id="UPA00059">
    <property type="reaction ID" value="UER00105"/>
</dbReference>
<accession>A0A430HDL6</accession>
<feature type="binding site" evidence="5">
    <location>
        <position position="41"/>
    </location>
    <ligand>
        <name>dimethylallyl diphosphate</name>
        <dbReference type="ChEBI" id="CHEBI:57623"/>
    </ligand>
</feature>
<feature type="binding site" evidence="5">
    <location>
        <position position="12"/>
    </location>
    <ligand>
        <name>[4Fe-4S] cluster</name>
        <dbReference type="ChEBI" id="CHEBI:49883"/>
    </ligand>
</feature>
<dbReference type="RefSeq" id="WP_126077378.1">
    <property type="nucleotide sequence ID" value="NZ_CP051166.1"/>
</dbReference>
<dbReference type="AlphaFoldDB" id="A0A430HDL6"/>
<comment type="cofactor">
    <cofactor evidence="5">
        <name>[4Fe-4S] cluster</name>
        <dbReference type="ChEBI" id="CHEBI:49883"/>
    </cofactor>
    <text evidence="5">Binds 1 [4Fe-4S] cluster per subunit.</text>
</comment>
<dbReference type="NCBIfam" id="NF002188">
    <property type="entry name" value="PRK01045.1-2"/>
    <property type="match status" value="1"/>
</dbReference>
<feature type="binding site" evidence="5">
    <location>
        <position position="74"/>
    </location>
    <ligand>
        <name>(2E)-4-hydroxy-3-methylbut-2-enyl diphosphate</name>
        <dbReference type="ChEBI" id="CHEBI:128753"/>
    </ligand>
</feature>
<dbReference type="EMBL" id="RXLQ01000023">
    <property type="protein sequence ID" value="RSZ55614.1"/>
    <property type="molecule type" value="Genomic_DNA"/>
</dbReference>
<evidence type="ECO:0000256" key="3">
    <source>
        <dbReference type="ARBA" id="ARBA00023004"/>
    </source>
</evidence>
<dbReference type="GO" id="GO:0051745">
    <property type="term" value="F:4-hydroxy-3-methylbut-2-enyl diphosphate reductase activity"/>
    <property type="evidence" value="ECO:0007669"/>
    <property type="project" value="UniProtKB-UniRule"/>
</dbReference>